<evidence type="ECO:0000313" key="2">
    <source>
        <dbReference type="Proteomes" id="UP000252357"/>
    </source>
</evidence>
<comment type="caution">
    <text evidence="1">The sequence shown here is derived from an EMBL/GenBank/DDBJ whole genome shotgun (WGS) entry which is preliminary data.</text>
</comment>
<dbReference type="InterPro" id="IPR029058">
    <property type="entry name" value="AB_hydrolase_fold"/>
</dbReference>
<protein>
    <submittedName>
        <fullName evidence="1">Calcium-binding protein</fullName>
    </submittedName>
</protein>
<dbReference type="SUPFAM" id="SSF53474">
    <property type="entry name" value="alpha/beta-Hydrolases"/>
    <property type="match status" value="1"/>
</dbReference>
<dbReference type="Proteomes" id="UP000252357">
    <property type="component" value="Unassembled WGS sequence"/>
</dbReference>
<organism evidence="1 2">
    <name type="scientific">Parvibium lacunae</name>
    <dbReference type="NCBI Taxonomy" id="1888893"/>
    <lineage>
        <taxon>Bacteria</taxon>
        <taxon>Pseudomonadati</taxon>
        <taxon>Pseudomonadota</taxon>
        <taxon>Betaproteobacteria</taxon>
        <taxon>Burkholderiales</taxon>
        <taxon>Alcaligenaceae</taxon>
        <taxon>Parvibium</taxon>
    </lineage>
</organism>
<dbReference type="EMBL" id="QPGB01000005">
    <property type="protein sequence ID" value="RCS56714.1"/>
    <property type="molecule type" value="Genomic_DNA"/>
</dbReference>
<feature type="non-terminal residue" evidence="1">
    <location>
        <position position="410"/>
    </location>
</feature>
<sequence length="410" mass="44079">MTTTINQAYINALLADASYVENLGNGQTGEILLNNRDLIGRMTLTQAKFIADNFTVVSAEDKPDAPFGSSFEGVVWRGNAGTDYAGQIYVSMRGSQQITDFLVDGDLATSGAARAQVLDMVNWWLRITTPAGQMAKQISEYNYGLTNTWAYVYTTSVPGEGLVPANATLNVNGHSLGGHLASAFARIFGGQADMASVNTFNSAGFLPGSESVFNKLQDLLGTGLPTYASNVQNNFFAQNGINVTTNTFWFNQIGQRISLFNEEGTGFPNHYMYKLTDALALANTLKKIDSSLTFTTLGTLFSQGENKTVASLEGVLDGLRKLILGLNITPTPISDAGDSPDRKTFFQNLQDLQNSSAFKALAGKLQIIATTANAESAKSDFGQFLSLYYLTPFTVSTPDAGSQAKLLLTQ</sequence>
<reference evidence="1 2" key="1">
    <citation type="journal article" date="2018" name="Int. J. Syst. Evol. Microbiol.">
        <title>Parvibium lacunae gen. nov., sp. nov., a new member of the family Alcaligenaceae isolated from a freshwater pond.</title>
        <authorList>
            <person name="Chen W.M."/>
            <person name="Xie P.B."/>
            <person name="Hsu M.Y."/>
            <person name="Sheu S.Y."/>
        </authorList>
    </citation>
    <scope>NUCLEOTIDE SEQUENCE [LARGE SCALE GENOMIC DNA]</scope>
    <source>
        <strain evidence="1 2">KMB9</strain>
    </source>
</reference>
<accession>A0A368L001</accession>
<gene>
    <name evidence="1" type="ORF">DU000_10200</name>
</gene>
<proteinExistence type="predicted"/>
<keyword evidence="2" id="KW-1185">Reference proteome</keyword>
<dbReference type="AlphaFoldDB" id="A0A368L001"/>
<name>A0A368L001_9BURK</name>
<dbReference type="Gene3D" id="3.40.50.1820">
    <property type="entry name" value="alpha/beta hydrolase"/>
    <property type="match status" value="1"/>
</dbReference>
<evidence type="ECO:0000313" key="1">
    <source>
        <dbReference type="EMBL" id="RCS56714.1"/>
    </source>
</evidence>